<organism evidence="2 3">
    <name type="scientific">Oceanithermus profundus (strain DSM 14977 / NBRC 100410 / VKM B-2274 / 506)</name>
    <dbReference type="NCBI Taxonomy" id="670487"/>
    <lineage>
        <taxon>Bacteria</taxon>
        <taxon>Thermotogati</taxon>
        <taxon>Deinococcota</taxon>
        <taxon>Deinococci</taxon>
        <taxon>Thermales</taxon>
        <taxon>Thermaceae</taxon>
        <taxon>Oceanithermus</taxon>
    </lineage>
</organism>
<reference evidence="2 3" key="2">
    <citation type="journal article" date="2011" name="Stand. Genomic Sci.">
        <title>Complete genome sequence of Oceanithermus profundus type strain (506).</title>
        <authorList>
            <person name="Pati A."/>
            <person name="Zhang X."/>
            <person name="Lapidus A."/>
            <person name="Nolan M."/>
            <person name="Lucas S."/>
            <person name="Del Rio T.G."/>
            <person name="Tice H."/>
            <person name="Cheng J.F."/>
            <person name="Tapia R."/>
            <person name="Han C."/>
            <person name="Goodwin L."/>
            <person name="Pitluck S."/>
            <person name="Liolios K."/>
            <person name="Pagani I."/>
            <person name="Ivanova N."/>
            <person name="Mavromatis K."/>
            <person name="Chen A."/>
            <person name="Palaniappan K."/>
            <person name="Hauser L."/>
            <person name="Jeffries C.D."/>
            <person name="Brambilla E.M."/>
            <person name="Rohl A."/>
            <person name="Mwirichia R."/>
            <person name="Rohde M."/>
            <person name="Tindall B.J."/>
            <person name="Sikorski J."/>
            <person name="Wirth R."/>
            <person name="Goker M."/>
            <person name="Woyke T."/>
            <person name="Detter J.C."/>
            <person name="Bristow J."/>
            <person name="Eisen J.A."/>
            <person name="Markowitz V."/>
            <person name="Hugenholtz P."/>
            <person name="Kyrpides N.C."/>
            <person name="Klenk H.P."/>
            <person name="Land M."/>
        </authorList>
    </citation>
    <scope>NUCLEOTIDE SEQUENCE [LARGE SCALE GENOMIC DNA]</scope>
    <source>
        <strain evidence="3">DSM 14977 / NBRC 100410 / VKM B-2274 / 506</strain>
    </source>
</reference>
<dbReference type="HOGENOM" id="CLU_2207327_0_0_0"/>
<keyword evidence="1" id="KW-0812">Transmembrane</keyword>
<name>E4U5X1_OCEP5</name>
<protein>
    <submittedName>
        <fullName evidence="2">Uncharacterized protein</fullName>
    </submittedName>
</protein>
<dbReference type="EMBL" id="CP002361">
    <property type="protein sequence ID" value="ADR35735.1"/>
    <property type="molecule type" value="Genomic_DNA"/>
</dbReference>
<gene>
    <name evidence="2" type="ordered locus">Ocepr_0274</name>
</gene>
<evidence type="ECO:0000313" key="3">
    <source>
        <dbReference type="Proteomes" id="UP000008722"/>
    </source>
</evidence>
<keyword evidence="1" id="KW-0472">Membrane</keyword>
<feature type="transmembrane region" description="Helical" evidence="1">
    <location>
        <begin position="35"/>
        <end position="57"/>
    </location>
</feature>
<evidence type="ECO:0000256" key="1">
    <source>
        <dbReference type="SAM" id="Phobius"/>
    </source>
</evidence>
<evidence type="ECO:0000313" key="2">
    <source>
        <dbReference type="EMBL" id="ADR35735.1"/>
    </source>
</evidence>
<accession>E4U5X1</accession>
<keyword evidence="1" id="KW-1133">Transmembrane helix</keyword>
<feature type="transmembrane region" description="Helical" evidence="1">
    <location>
        <begin position="6"/>
        <end position="23"/>
    </location>
</feature>
<keyword evidence="3" id="KW-1185">Reference proteome</keyword>
<sequence precursor="true">MDATTQTALATLAFTAGFLWVAARARGCRHPRCTLGLGFALVLLVLVLVALVTFAVASGRIAPSELPLWVTKGLGSLLGLSVAVAAVSYLGALLRSEEGGQPPRPQG</sequence>
<feature type="transmembrane region" description="Helical" evidence="1">
    <location>
        <begin position="77"/>
        <end position="94"/>
    </location>
</feature>
<dbReference type="KEGG" id="opr:Ocepr_0274"/>
<reference evidence="3" key="1">
    <citation type="submission" date="2010-11" db="EMBL/GenBank/DDBJ databases">
        <title>The complete sequence of chromosome of Oceanithermus profundus DSM 14977.</title>
        <authorList>
            <consortium name="US DOE Joint Genome Institute (JGI-PGF)"/>
            <person name="Lucas S."/>
            <person name="Copeland A."/>
            <person name="Lapidus A."/>
            <person name="Bruce D."/>
            <person name="Goodwin L."/>
            <person name="Pitluck S."/>
            <person name="Kyrpides N."/>
            <person name="Mavromatis K."/>
            <person name="Pagani I."/>
            <person name="Ivanova N."/>
            <person name="Zhang X."/>
            <person name="Brettin T."/>
            <person name="Detter J.C."/>
            <person name="Tapia R."/>
            <person name="Han C."/>
            <person name="Land M."/>
            <person name="Hauser L."/>
            <person name="Markowitz V."/>
            <person name="Cheng J.-F."/>
            <person name="Hugenholtz P."/>
            <person name="Woyke T."/>
            <person name="Wu D."/>
            <person name="Tindall B."/>
            <person name="Faehnrich R."/>
            <person name="Brambilla E."/>
            <person name="Klenk H.-P."/>
            <person name="Eisen J.A."/>
        </authorList>
    </citation>
    <scope>NUCLEOTIDE SEQUENCE [LARGE SCALE GENOMIC DNA]</scope>
    <source>
        <strain evidence="3">DSM 14977 / NBRC 100410 / VKM B-2274 / 506</strain>
    </source>
</reference>
<dbReference type="RefSeq" id="WP_013456905.1">
    <property type="nucleotide sequence ID" value="NC_014761.1"/>
</dbReference>
<dbReference type="Proteomes" id="UP000008722">
    <property type="component" value="Chromosome"/>
</dbReference>
<dbReference type="AlphaFoldDB" id="E4U5X1"/>
<proteinExistence type="predicted"/>